<evidence type="ECO:0000256" key="2">
    <source>
        <dbReference type="SAM" id="Phobius"/>
    </source>
</evidence>
<dbReference type="Pfam" id="PF03707">
    <property type="entry name" value="MHYT"/>
    <property type="match status" value="2"/>
</dbReference>
<keyword evidence="5" id="KW-1185">Reference proteome</keyword>
<comment type="caution">
    <text evidence="4">The sequence shown here is derived from an EMBL/GenBank/DDBJ whole genome shotgun (WGS) entry which is preliminary data.</text>
</comment>
<keyword evidence="2" id="KW-0812">Transmembrane</keyword>
<keyword evidence="2" id="KW-0472">Membrane</keyword>
<keyword evidence="2" id="KW-1133">Transmembrane helix</keyword>
<evidence type="ECO:0000256" key="1">
    <source>
        <dbReference type="SAM" id="MobiDB-lite"/>
    </source>
</evidence>
<proteinExistence type="predicted"/>
<dbReference type="Proteomes" id="UP001296104">
    <property type="component" value="Unassembled WGS sequence"/>
</dbReference>
<gene>
    <name evidence="4" type="ORF">LECACI_7A009324</name>
</gene>
<dbReference type="InterPro" id="IPR005330">
    <property type="entry name" value="MHYT_dom"/>
</dbReference>
<feature type="transmembrane region" description="Helical" evidence="2">
    <location>
        <begin position="160"/>
        <end position="182"/>
    </location>
</feature>
<feature type="domain" description="MHYT" evidence="3">
    <location>
        <begin position="15"/>
        <end position="218"/>
    </location>
</feature>
<feature type="transmembrane region" description="Helical" evidence="2">
    <location>
        <begin position="92"/>
        <end position="112"/>
    </location>
</feature>
<evidence type="ECO:0000313" key="5">
    <source>
        <dbReference type="Proteomes" id="UP001296104"/>
    </source>
</evidence>
<evidence type="ECO:0000259" key="3">
    <source>
        <dbReference type="PROSITE" id="PS50924"/>
    </source>
</evidence>
<reference evidence="4" key="1">
    <citation type="submission" date="2023-11" db="EMBL/GenBank/DDBJ databases">
        <authorList>
            <person name="Alioto T."/>
            <person name="Alioto T."/>
            <person name="Gomez Garrido J."/>
        </authorList>
    </citation>
    <scope>NUCLEOTIDE SEQUENCE</scope>
</reference>
<dbReference type="EMBL" id="CAVMBE010000106">
    <property type="protein sequence ID" value="CAK4034166.1"/>
    <property type="molecule type" value="Genomic_DNA"/>
</dbReference>
<feature type="transmembrane region" description="Helical" evidence="2">
    <location>
        <begin position="50"/>
        <end position="72"/>
    </location>
</feature>
<accession>A0AAI8Z868</accession>
<feature type="transmembrane region" description="Helical" evidence="2">
    <location>
        <begin position="233"/>
        <end position="256"/>
    </location>
</feature>
<sequence>MSSSSNPGDTLGARFNYGLVAASYLASLCGCQLTVEILHRRSTALGSWRSWMETISCAVSMGLVGVWCMHFIGNRAIVVGGGEPRVQLVYESGFTVLSLILPVLGLTAAFSAAEYQFNRKWVHWTALMCTGVFAGLSVVGMHYVANLGVKHHALHYNTRYLVASFVISVGDCLAVLILFYTLREKWISAWWKRVGCAMALAVGVSAMHFTAATDCEYMLKSYSSPGELRSRDIQVAIAGSLCGACALLVTTALMIARSRDALVKTRSQKVMLACAIFDPSGRILVTTDGILPAREITDKYNHRTFDDEFDTAHPVFQWIYRVTHHWASVGALIPKMKSHLHAHREDLDSGTRPNSSASSAIFDAETYNNFALVFQERFCTAAASMASSMNMPIERLGVLYDRVIDTGTLNRQDPCCRRRWRRAKEPTPAEVEAALRHHLFGKGQLMFITRQASEEDCTQLLNAGYKFASVQHVGRTIANAMQITLSVLEGHISSLKRYNESLVTTEKPGTWLSFFAMVPKPHHKGFDVVVKKEQQDQLPDVQLLQTRPEAWQICIFERLNDKQIPEILDKLDDRTGQLTEGYMLHELQFMTVLRQAILTLIQPFPQEWVREAKFWSRQLIAHFSRPLEDRSDVTTIYSFTVIGDMHASIDGSPSLTRIPRSFFDARHRCYAGSPDHAVLTRDIHQAFAPIFVRRQARRTHRMAKLSVAMGHTPLKRVRQSHSRGSGKLSSSASSVVPVEYQLDDASSMHELVDKPYYSSTPSRSSDQPSPRGSRWGGILVNRETTMKADITNDPSANNMDLVMPFGNMVAVGTLKPDVTFVDELVTVTKQRFLPASNTI</sequence>
<evidence type="ECO:0000313" key="4">
    <source>
        <dbReference type="EMBL" id="CAK4034166.1"/>
    </source>
</evidence>
<feature type="transmembrane region" description="Helical" evidence="2">
    <location>
        <begin position="124"/>
        <end position="145"/>
    </location>
</feature>
<organism evidence="4 5">
    <name type="scientific">Lecanosticta acicola</name>
    <dbReference type="NCBI Taxonomy" id="111012"/>
    <lineage>
        <taxon>Eukaryota</taxon>
        <taxon>Fungi</taxon>
        <taxon>Dikarya</taxon>
        <taxon>Ascomycota</taxon>
        <taxon>Pezizomycotina</taxon>
        <taxon>Dothideomycetes</taxon>
        <taxon>Dothideomycetidae</taxon>
        <taxon>Mycosphaerellales</taxon>
        <taxon>Mycosphaerellaceae</taxon>
        <taxon>Lecanosticta</taxon>
    </lineage>
</organism>
<name>A0AAI8Z868_9PEZI</name>
<dbReference type="AlphaFoldDB" id="A0AAI8Z868"/>
<feature type="transmembrane region" description="Helical" evidence="2">
    <location>
        <begin position="15"/>
        <end position="38"/>
    </location>
</feature>
<dbReference type="PANTHER" id="PTHR35152">
    <property type="entry name" value="DOMAIN SIGNALLING PROTEIN, PUTATIVE (AFU_ORTHOLOGUE AFUA_5G11310)-RELATED"/>
    <property type="match status" value="1"/>
</dbReference>
<protein>
    <recommendedName>
        <fullName evidence="3">MHYT domain-containing protein</fullName>
    </recommendedName>
</protein>
<feature type="compositionally biased region" description="Low complexity" evidence="1">
    <location>
        <begin position="758"/>
        <end position="773"/>
    </location>
</feature>
<feature type="region of interest" description="Disordered" evidence="1">
    <location>
        <begin position="754"/>
        <end position="777"/>
    </location>
</feature>
<feature type="transmembrane region" description="Helical" evidence="2">
    <location>
        <begin position="194"/>
        <end position="213"/>
    </location>
</feature>
<dbReference type="PROSITE" id="PS50924">
    <property type="entry name" value="MHYT"/>
    <property type="match status" value="1"/>
</dbReference>
<dbReference type="PANTHER" id="PTHR35152:SF1">
    <property type="entry name" value="DOMAIN SIGNALLING PROTEIN, PUTATIVE (AFU_ORTHOLOGUE AFUA_5G11310)-RELATED"/>
    <property type="match status" value="1"/>
</dbReference>